<accession>A0A1I7YTB6</accession>
<proteinExistence type="predicted"/>
<reference evidence="2" key="1">
    <citation type="submission" date="2016-11" db="UniProtKB">
        <authorList>
            <consortium name="WormBaseParasite"/>
        </authorList>
    </citation>
    <scope>IDENTIFICATION</scope>
</reference>
<protein>
    <submittedName>
        <fullName evidence="2">ANF_receptor domain-containing protein</fullName>
    </submittedName>
</protein>
<dbReference type="WBParaSite" id="L893_g19506.t1">
    <property type="protein sequence ID" value="L893_g19506.t1"/>
    <property type="gene ID" value="L893_g19506"/>
</dbReference>
<name>A0A1I7YTB6_9BILA</name>
<evidence type="ECO:0000313" key="1">
    <source>
        <dbReference type="Proteomes" id="UP000095287"/>
    </source>
</evidence>
<evidence type="ECO:0000313" key="2">
    <source>
        <dbReference type="WBParaSite" id="L893_g19506.t1"/>
    </source>
</evidence>
<sequence>MKTLSFSLHNSISHLRELGFALSYGEACHPVGFIVHACKVLDFVRKNKNPRLRVGLLSCAELEVACSHLDPFFFFSVTTCQGGLGKAHEVDETAVRLSLSPSGAVYQFMSTWPHNSHPFFYPLDSVTLTNSNFIVFIFSVRLRCLTALEEGPQGEYKKTSFSLAEAILSQEGNLPSHDYWFGQAGSKSLIGSAVTLIPTLSNSVLRTYKPPKRIFINDQPLWKKPDLKLSL</sequence>
<keyword evidence="1" id="KW-1185">Reference proteome</keyword>
<dbReference type="Proteomes" id="UP000095287">
    <property type="component" value="Unplaced"/>
</dbReference>
<dbReference type="AlphaFoldDB" id="A0A1I7YTB6"/>
<organism evidence="1 2">
    <name type="scientific">Steinernema glaseri</name>
    <dbReference type="NCBI Taxonomy" id="37863"/>
    <lineage>
        <taxon>Eukaryota</taxon>
        <taxon>Metazoa</taxon>
        <taxon>Ecdysozoa</taxon>
        <taxon>Nematoda</taxon>
        <taxon>Chromadorea</taxon>
        <taxon>Rhabditida</taxon>
        <taxon>Tylenchina</taxon>
        <taxon>Panagrolaimomorpha</taxon>
        <taxon>Strongyloidoidea</taxon>
        <taxon>Steinernematidae</taxon>
        <taxon>Steinernema</taxon>
    </lineage>
</organism>